<feature type="binding site" evidence="13">
    <location>
        <position position="318"/>
    </location>
    <ligand>
        <name>NAD(+)</name>
        <dbReference type="ChEBI" id="CHEBI:57540"/>
    </ligand>
</feature>
<feature type="binding site" evidence="13">
    <location>
        <position position="415"/>
    </location>
    <ligand>
        <name>Zn(2+)</name>
        <dbReference type="ChEBI" id="CHEBI:29105"/>
    </ligand>
</feature>
<evidence type="ECO:0000256" key="9">
    <source>
        <dbReference type="ARBA" id="ARBA00023027"/>
    </source>
</evidence>
<dbReference type="Gene3D" id="3.30.470.30">
    <property type="entry name" value="DNA ligase/mRNA capping enzyme"/>
    <property type="match status" value="1"/>
</dbReference>
<dbReference type="PIRSF" id="PIRSF001604">
    <property type="entry name" value="LigA"/>
    <property type="match status" value="1"/>
</dbReference>
<evidence type="ECO:0000256" key="13">
    <source>
        <dbReference type="HAMAP-Rule" id="MF_01588"/>
    </source>
</evidence>
<dbReference type="InterPro" id="IPR036420">
    <property type="entry name" value="BRCT_dom_sf"/>
</dbReference>
<evidence type="ECO:0000256" key="6">
    <source>
        <dbReference type="ARBA" id="ARBA00022763"/>
    </source>
</evidence>
<feature type="binding site" evidence="13">
    <location>
        <begin position="87"/>
        <end position="88"/>
    </location>
    <ligand>
        <name>NAD(+)</name>
        <dbReference type="ChEBI" id="CHEBI:57540"/>
    </ligand>
</feature>
<dbReference type="InterPro" id="IPR041663">
    <property type="entry name" value="DisA/LigA_HHH"/>
</dbReference>
<comment type="similarity">
    <text evidence="12 13">Belongs to the NAD-dependent DNA ligase family. LigA subfamily.</text>
</comment>
<keyword evidence="8 13" id="KW-0460">Magnesium</keyword>
<dbReference type="Pfam" id="PF12826">
    <property type="entry name" value="HHH_2"/>
    <property type="match status" value="1"/>
</dbReference>
<keyword evidence="9 13" id="KW-0520">NAD</keyword>
<dbReference type="SUPFAM" id="SSF52113">
    <property type="entry name" value="BRCT domain"/>
    <property type="match status" value="1"/>
</dbReference>
<accession>A0A2H0R4L6</accession>
<dbReference type="SUPFAM" id="SSF50249">
    <property type="entry name" value="Nucleic acid-binding proteins"/>
    <property type="match status" value="1"/>
</dbReference>
<dbReference type="Gene3D" id="1.10.150.20">
    <property type="entry name" value="5' to 3' exonuclease, C-terminal subdomain"/>
    <property type="match status" value="2"/>
</dbReference>
<comment type="catalytic activity">
    <reaction evidence="11 13">
        <text>NAD(+) + (deoxyribonucleotide)n-3'-hydroxyl + 5'-phospho-(deoxyribonucleotide)m = (deoxyribonucleotide)n+m + AMP + beta-nicotinamide D-nucleotide.</text>
        <dbReference type="EC" id="6.5.1.2"/>
    </reaction>
</comment>
<dbReference type="SUPFAM" id="SSF47781">
    <property type="entry name" value="RuvA domain 2-like"/>
    <property type="match status" value="1"/>
</dbReference>
<dbReference type="CDD" id="cd00114">
    <property type="entry name" value="LIGANc"/>
    <property type="match status" value="1"/>
</dbReference>
<feature type="binding site" evidence="13">
    <location>
        <position position="119"/>
    </location>
    <ligand>
        <name>NAD(+)</name>
        <dbReference type="ChEBI" id="CHEBI:57540"/>
    </ligand>
</feature>
<protein>
    <recommendedName>
        <fullName evidence="2 13">DNA ligase</fullName>
        <ecNumber evidence="1 13">6.5.1.2</ecNumber>
    </recommendedName>
    <alternativeName>
        <fullName evidence="13">Polydeoxyribonucleotide synthase [NAD(+)]</fullName>
    </alternativeName>
</protein>
<dbReference type="InterPro" id="IPR012340">
    <property type="entry name" value="NA-bd_OB-fold"/>
</dbReference>
<dbReference type="PROSITE" id="PS01055">
    <property type="entry name" value="DNA_LIGASE_N1"/>
    <property type="match status" value="1"/>
</dbReference>
<dbReference type="GO" id="GO:0003911">
    <property type="term" value="F:DNA ligase (NAD+) activity"/>
    <property type="evidence" value="ECO:0007669"/>
    <property type="project" value="UniProtKB-UniRule"/>
</dbReference>
<evidence type="ECO:0000256" key="2">
    <source>
        <dbReference type="ARBA" id="ARBA00013308"/>
    </source>
</evidence>
<evidence type="ECO:0000256" key="1">
    <source>
        <dbReference type="ARBA" id="ARBA00012722"/>
    </source>
</evidence>
<dbReference type="PANTHER" id="PTHR23389:SF9">
    <property type="entry name" value="DNA LIGASE"/>
    <property type="match status" value="1"/>
</dbReference>
<dbReference type="InterPro" id="IPR004149">
    <property type="entry name" value="Znf_DNAligase_C4"/>
</dbReference>
<evidence type="ECO:0000256" key="5">
    <source>
        <dbReference type="ARBA" id="ARBA00022723"/>
    </source>
</evidence>
<feature type="binding site" evidence="13">
    <location>
        <position position="412"/>
    </location>
    <ligand>
        <name>Zn(2+)</name>
        <dbReference type="ChEBI" id="CHEBI:29105"/>
    </ligand>
</feature>
<feature type="domain" description="BRCT" evidence="14">
    <location>
        <begin position="596"/>
        <end position="668"/>
    </location>
</feature>
<keyword evidence="6 13" id="KW-0227">DNA damage</keyword>
<dbReference type="InterPro" id="IPR004150">
    <property type="entry name" value="NAD_DNA_ligase_OB"/>
</dbReference>
<dbReference type="InterPro" id="IPR018239">
    <property type="entry name" value="DNA_ligase_AS"/>
</dbReference>
<evidence type="ECO:0000256" key="8">
    <source>
        <dbReference type="ARBA" id="ARBA00022842"/>
    </source>
</evidence>
<dbReference type="SMART" id="SM00292">
    <property type="entry name" value="BRCT"/>
    <property type="match status" value="1"/>
</dbReference>
<dbReference type="FunFam" id="1.10.150.20:FF:000006">
    <property type="entry name" value="DNA ligase"/>
    <property type="match status" value="1"/>
</dbReference>
<evidence type="ECO:0000256" key="4">
    <source>
        <dbReference type="ARBA" id="ARBA00022705"/>
    </source>
</evidence>
<dbReference type="InterPro" id="IPR013840">
    <property type="entry name" value="DNAligase_N"/>
</dbReference>
<dbReference type="Pfam" id="PF03119">
    <property type="entry name" value="DNA_ligase_ZBD"/>
    <property type="match status" value="1"/>
</dbReference>
<dbReference type="Pfam" id="PF00533">
    <property type="entry name" value="BRCT"/>
    <property type="match status" value="1"/>
</dbReference>
<dbReference type="PROSITE" id="PS50172">
    <property type="entry name" value="BRCT"/>
    <property type="match status" value="1"/>
</dbReference>
<feature type="active site" description="N6-AMP-lysine intermediate" evidence="13">
    <location>
        <position position="121"/>
    </location>
</feature>
<dbReference type="InterPro" id="IPR001679">
    <property type="entry name" value="DNA_ligase"/>
</dbReference>
<dbReference type="GO" id="GO:0006281">
    <property type="term" value="P:DNA repair"/>
    <property type="evidence" value="ECO:0007669"/>
    <property type="project" value="UniProtKB-KW"/>
</dbReference>
<comment type="caution">
    <text evidence="13">Lacks conserved residue(s) required for the propagation of feature annotation.</text>
</comment>
<dbReference type="EC" id="6.5.1.2" evidence="1 13"/>
<dbReference type="InterPro" id="IPR001357">
    <property type="entry name" value="BRCT_dom"/>
</dbReference>
<gene>
    <name evidence="13" type="primary">ligA</name>
    <name evidence="15" type="ORF">COV31_02525</name>
</gene>
<dbReference type="Pfam" id="PF01653">
    <property type="entry name" value="DNA_ligase_aden"/>
    <property type="match status" value="1"/>
</dbReference>
<evidence type="ECO:0000256" key="10">
    <source>
        <dbReference type="ARBA" id="ARBA00023204"/>
    </source>
</evidence>
<evidence type="ECO:0000256" key="7">
    <source>
        <dbReference type="ARBA" id="ARBA00022833"/>
    </source>
</evidence>
<evidence type="ECO:0000259" key="14">
    <source>
        <dbReference type="PROSITE" id="PS50172"/>
    </source>
</evidence>
<feature type="binding site" evidence="13">
    <location>
        <position position="180"/>
    </location>
    <ligand>
        <name>NAD(+)</name>
        <dbReference type="ChEBI" id="CHEBI:57540"/>
    </ligand>
</feature>
<dbReference type="EMBL" id="PCXO01000010">
    <property type="protein sequence ID" value="PIR41256.1"/>
    <property type="molecule type" value="Genomic_DNA"/>
</dbReference>
<comment type="caution">
    <text evidence="15">The sequence shown here is derived from an EMBL/GenBank/DDBJ whole genome shotgun (WGS) entry which is preliminary data.</text>
</comment>
<dbReference type="CDD" id="cd17748">
    <property type="entry name" value="BRCT_DNA_ligase_like"/>
    <property type="match status" value="1"/>
</dbReference>
<dbReference type="NCBIfam" id="TIGR00575">
    <property type="entry name" value="dnlj"/>
    <property type="match status" value="1"/>
</dbReference>
<evidence type="ECO:0000256" key="3">
    <source>
        <dbReference type="ARBA" id="ARBA00022598"/>
    </source>
</evidence>
<proteinExistence type="inferred from homology"/>
<keyword evidence="3 13" id="KW-0436">Ligase</keyword>
<evidence type="ECO:0000313" key="16">
    <source>
        <dbReference type="Proteomes" id="UP000230232"/>
    </source>
</evidence>
<feature type="binding site" evidence="13">
    <location>
        <position position="435"/>
    </location>
    <ligand>
        <name>Zn(2+)</name>
        <dbReference type="ChEBI" id="CHEBI:29105"/>
    </ligand>
</feature>
<dbReference type="Gene3D" id="1.10.287.610">
    <property type="entry name" value="Helix hairpin bin"/>
    <property type="match status" value="1"/>
</dbReference>
<dbReference type="SUPFAM" id="SSF56091">
    <property type="entry name" value="DNA ligase/mRNA capping enzyme, catalytic domain"/>
    <property type="match status" value="1"/>
</dbReference>
<dbReference type="Proteomes" id="UP000230232">
    <property type="component" value="Unassembled WGS sequence"/>
</dbReference>
<dbReference type="InterPro" id="IPR010994">
    <property type="entry name" value="RuvA_2-like"/>
</dbReference>
<name>A0A2H0R4L6_9BACT</name>
<dbReference type="FunFam" id="2.40.50.140:FF:000012">
    <property type="entry name" value="DNA ligase"/>
    <property type="match status" value="1"/>
</dbReference>
<dbReference type="Gene3D" id="6.20.10.30">
    <property type="match status" value="1"/>
</dbReference>
<evidence type="ECO:0000256" key="11">
    <source>
        <dbReference type="ARBA" id="ARBA00034005"/>
    </source>
</evidence>
<reference evidence="15 16" key="1">
    <citation type="submission" date="2017-09" db="EMBL/GenBank/DDBJ databases">
        <title>Depth-based differentiation of microbial function through sediment-hosted aquifers and enrichment of novel symbionts in the deep terrestrial subsurface.</title>
        <authorList>
            <person name="Probst A.J."/>
            <person name="Ladd B."/>
            <person name="Jarett J.K."/>
            <person name="Geller-Mcgrath D.E."/>
            <person name="Sieber C.M."/>
            <person name="Emerson J.B."/>
            <person name="Anantharaman K."/>
            <person name="Thomas B.C."/>
            <person name="Malmstrom R."/>
            <person name="Stieglmeier M."/>
            <person name="Klingl A."/>
            <person name="Woyke T."/>
            <person name="Ryan C.M."/>
            <person name="Banfield J.F."/>
        </authorList>
    </citation>
    <scope>NUCLEOTIDE SEQUENCE [LARGE SCALE GENOMIC DNA]</scope>
    <source>
        <strain evidence="15">CG10_big_fil_rev_8_21_14_0_10_46_23</strain>
    </source>
</reference>
<keyword evidence="7 13" id="KW-0862">Zinc</keyword>
<dbReference type="Gene3D" id="3.40.50.10190">
    <property type="entry name" value="BRCT domain"/>
    <property type="match status" value="1"/>
</dbReference>
<comment type="function">
    <text evidence="13">DNA ligase that catalyzes the formation of phosphodiester linkages between 5'-phosphoryl and 3'-hydroxyl groups in double-stranded DNA using NAD as a coenzyme and as the energy source for the reaction. It is essential for DNA replication and repair of damaged DNA.</text>
</comment>
<keyword evidence="5 13" id="KW-0479">Metal-binding</keyword>
<organism evidence="15 16">
    <name type="scientific">Candidatus Yanofskybacteria bacterium CG10_big_fil_rev_8_21_14_0_10_46_23</name>
    <dbReference type="NCBI Taxonomy" id="1975098"/>
    <lineage>
        <taxon>Bacteria</taxon>
        <taxon>Candidatus Yanofskyibacteriota</taxon>
    </lineage>
</organism>
<dbReference type="GO" id="GO:0046872">
    <property type="term" value="F:metal ion binding"/>
    <property type="evidence" value="ECO:0007669"/>
    <property type="project" value="UniProtKB-KW"/>
</dbReference>
<evidence type="ECO:0000256" key="12">
    <source>
        <dbReference type="ARBA" id="ARBA00060881"/>
    </source>
</evidence>
<dbReference type="Pfam" id="PF03120">
    <property type="entry name" value="OB_DNA_ligase"/>
    <property type="match status" value="1"/>
</dbReference>
<feature type="binding site" evidence="13">
    <location>
        <position position="142"/>
    </location>
    <ligand>
        <name>NAD(+)</name>
        <dbReference type="ChEBI" id="CHEBI:57540"/>
    </ligand>
</feature>
<keyword evidence="4 13" id="KW-0235">DNA replication</keyword>
<keyword evidence="13" id="KW-0464">Manganese</keyword>
<evidence type="ECO:0000313" key="15">
    <source>
        <dbReference type="EMBL" id="PIR41256.1"/>
    </source>
</evidence>
<dbReference type="GO" id="GO:0006260">
    <property type="term" value="P:DNA replication"/>
    <property type="evidence" value="ECO:0007669"/>
    <property type="project" value="UniProtKB-KW"/>
</dbReference>
<dbReference type="NCBIfam" id="NF005932">
    <property type="entry name" value="PRK07956.1"/>
    <property type="match status" value="1"/>
</dbReference>
<dbReference type="PANTHER" id="PTHR23389">
    <property type="entry name" value="CHROMOSOME TRANSMISSION FIDELITY FACTOR 18"/>
    <property type="match status" value="1"/>
</dbReference>
<dbReference type="Gene3D" id="2.40.50.140">
    <property type="entry name" value="Nucleic acid-binding proteins"/>
    <property type="match status" value="1"/>
</dbReference>
<dbReference type="AlphaFoldDB" id="A0A2H0R4L6"/>
<dbReference type="InterPro" id="IPR013839">
    <property type="entry name" value="DNAligase_adenylation"/>
</dbReference>
<keyword evidence="10 13" id="KW-0234">DNA repair</keyword>
<dbReference type="HAMAP" id="MF_01588">
    <property type="entry name" value="DNA_ligase_A"/>
    <property type="match status" value="1"/>
</dbReference>
<sequence>MLNFESKKEARLRAEKLRREIDYHRHLYHVEDRQEISAEALDSLKNELQKIEDEFPDLITPDSPTQRVGGEVQGGFKKFKHPQRMLSFVDVFNQADLEAWINRNKKIRPEFDRGGYFCDLKIDGLAMELVYRGGLLVAGATRGDGQIGEEVTENIKTITAIPLRLKGDLGGRGEVVVRGEVFMTKAELARVNRERTKQGESLYANPRNLAAGSIRQLDPKITATRQLQFLAYALISDLGQKTREQEYQILTGLGFPTNKEAQTISKAESVQGFRDKWEIKKDSLGFQIDGIVVSVNSLKDFQALGVVGKTPRGAVAYKFSPDQATTKVRGISVSVGRTGTLTPIALLEPVAIGGVTVSRATLHNEDEIERLGLRIGDTVVVGRAGDVIPDIIKVLPELRTGREEKFKFPKTCPICDGDVVRKIGEAAHRCRNKNCPMIKREGLYHAVSKAGLNIDGLGPKIIDQLVYADLIKDSADLFSLKESDLLELDRFAEISAKNIITAIKAKKTISLDRFLYSLGIPQVGDQTAIALAEHFGVLDKVKTASIEDLVKINDIGEIVAKSIADWFGDLKNQALLEKFKTKGVRVEVQKVNRGKLFGKTFLFTGTLNSISRLEASNQVRALGGKVVAGITKDLDYLVAGKTPGSKLEKARSMGITILDENQFSAILK</sequence>
<feature type="binding site" evidence="13">
    <location>
        <position position="430"/>
    </location>
    <ligand>
        <name>Zn(2+)</name>
        <dbReference type="ChEBI" id="CHEBI:29105"/>
    </ligand>
</feature>
<comment type="cofactor">
    <cofactor evidence="13">
        <name>Mg(2+)</name>
        <dbReference type="ChEBI" id="CHEBI:18420"/>
    </cofactor>
    <cofactor evidence="13">
        <name>Mn(2+)</name>
        <dbReference type="ChEBI" id="CHEBI:29035"/>
    </cofactor>
</comment>
<dbReference type="SMART" id="SM00532">
    <property type="entry name" value="LIGANc"/>
    <property type="match status" value="1"/>
</dbReference>